<organism evidence="11 12">
    <name type="scientific">Massilia solisilvae</name>
    <dbReference type="NCBI Taxonomy" id="1811225"/>
    <lineage>
        <taxon>Bacteria</taxon>
        <taxon>Pseudomonadati</taxon>
        <taxon>Pseudomonadota</taxon>
        <taxon>Betaproteobacteria</taxon>
        <taxon>Burkholderiales</taxon>
        <taxon>Oxalobacteraceae</taxon>
        <taxon>Telluria group</taxon>
        <taxon>Massilia</taxon>
    </lineage>
</organism>
<comment type="caution">
    <text evidence="11">The sequence shown here is derived from an EMBL/GenBank/DDBJ whole genome shotgun (WGS) entry which is preliminary data.</text>
</comment>
<evidence type="ECO:0000259" key="10">
    <source>
        <dbReference type="PROSITE" id="PS51007"/>
    </source>
</evidence>
<dbReference type="PANTHER" id="PTHR30600:SF10">
    <property type="entry name" value="BLL6722 PROTEIN"/>
    <property type="match status" value="1"/>
</dbReference>
<evidence type="ECO:0000256" key="8">
    <source>
        <dbReference type="PROSITE-ProRule" id="PRU00433"/>
    </source>
</evidence>
<sequence length="417" mass="44996">MSRPALVVGWMAALGIAATAAAWSIAATLADTDHWTPEQLVVLSSMHINQLPPAQNDPSNAVDGKPEAIALGKQLFFDKRLSSNGAVSCASCHDPAKGYQDGLPRGRGTGLGNRRTMPVAGAGYSPWLFWDGRADSLWAQALGPLENPAEHGGTRTRYAQLVQAAYRDEYEKVFGAMPSLPVLPADASPSGTAAQRQAWQELDPASREAISRIYANMGKAIAAYEKTLRFGESRFDAYVGATLRGDPEAPRLLTEAEKRGLRIFIGEGRCATCHNGPLLTDQHFHNTGVPRLDPAHPDLGRSAATSVVANDEFNCLGRFSDAQSSQCEELAFMVKDDPLLVGAFKTPGLRGVATRAPYMHAGQLATLEDVVAHYRKAPRAQVGQSELARPRLSDEDARYLVAFLRTLDSPVTEHLAR</sequence>
<evidence type="ECO:0000256" key="4">
    <source>
        <dbReference type="ARBA" id="ARBA00022729"/>
    </source>
</evidence>
<keyword evidence="6" id="KW-0560">Oxidoreductase</keyword>
<dbReference type="InterPro" id="IPR004852">
    <property type="entry name" value="Di-haem_cyt_c_peroxidsae"/>
</dbReference>
<evidence type="ECO:0000256" key="7">
    <source>
        <dbReference type="ARBA" id="ARBA00023004"/>
    </source>
</evidence>
<proteinExistence type="predicted"/>
<dbReference type="Proteomes" id="UP001205861">
    <property type="component" value="Unassembled WGS sequence"/>
</dbReference>
<keyword evidence="4 9" id="KW-0732">Signal</keyword>
<feature type="chain" id="PRO_5045916611" evidence="9">
    <location>
        <begin position="21"/>
        <end position="417"/>
    </location>
</feature>
<dbReference type="RefSeq" id="WP_258858578.1">
    <property type="nucleotide sequence ID" value="NZ_JANUGV010000013.1"/>
</dbReference>
<dbReference type="Gene3D" id="1.10.760.10">
    <property type="entry name" value="Cytochrome c-like domain"/>
    <property type="match status" value="2"/>
</dbReference>
<dbReference type="EMBL" id="JANUGV010000013">
    <property type="protein sequence ID" value="MCS0611049.1"/>
    <property type="molecule type" value="Genomic_DNA"/>
</dbReference>
<evidence type="ECO:0000256" key="3">
    <source>
        <dbReference type="ARBA" id="ARBA00022723"/>
    </source>
</evidence>
<reference evidence="11 12" key="1">
    <citation type="submission" date="2022-08" db="EMBL/GenBank/DDBJ databases">
        <title>Reclassification of Massilia species as members of the genera Telluria, Duganella, Pseudoduganella, Mokoshia gen. nov. and Zemynaea gen. nov. using orthogonal and non-orthogonal genome-based approaches.</title>
        <authorList>
            <person name="Bowman J.P."/>
        </authorList>
    </citation>
    <scope>NUCLEOTIDE SEQUENCE [LARGE SCALE GENOMIC DNA]</scope>
    <source>
        <strain evidence="11 12">JCM 31607</strain>
    </source>
</reference>
<evidence type="ECO:0000313" key="11">
    <source>
        <dbReference type="EMBL" id="MCS0611049.1"/>
    </source>
</evidence>
<dbReference type="PANTHER" id="PTHR30600">
    <property type="entry name" value="CYTOCHROME C PEROXIDASE-RELATED"/>
    <property type="match status" value="1"/>
</dbReference>
<dbReference type="PROSITE" id="PS51007">
    <property type="entry name" value="CYTC"/>
    <property type="match status" value="2"/>
</dbReference>
<evidence type="ECO:0000256" key="2">
    <source>
        <dbReference type="ARBA" id="ARBA00022617"/>
    </source>
</evidence>
<keyword evidence="5" id="KW-0574">Periplasm</keyword>
<keyword evidence="7 8" id="KW-0408">Iron</keyword>
<dbReference type="PIRSF" id="PIRSF000294">
    <property type="entry name" value="Cytochrome-c_peroxidase"/>
    <property type="match status" value="1"/>
</dbReference>
<evidence type="ECO:0000256" key="6">
    <source>
        <dbReference type="ARBA" id="ARBA00023002"/>
    </source>
</evidence>
<dbReference type="InterPro" id="IPR036909">
    <property type="entry name" value="Cyt_c-like_dom_sf"/>
</dbReference>
<gene>
    <name evidence="11" type="ORF">NX773_23085</name>
</gene>
<evidence type="ECO:0000313" key="12">
    <source>
        <dbReference type="Proteomes" id="UP001205861"/>
    </source>
</evidence>
<protein>
    <submittedName>
        <fullName evidence="11">Cytochrome-c peroxidase</fullName>
    </submittedName>
</protein>
<dbReference type="InterPro" id="IPR009056">
    <property type="entry name" value="Cyt_c-like_dom"/>
</dbReference>
<name>A0ABT2BRB6_9BURK</name>
<accession>A0ABT2BRB6</accession>
<feature type="domain" description="Cytochrome c" evidence="10">
    <location>
        <begin position="255"/>
        <end position="408"/>
    </location>
</feature>
<keyword evidence="11" id="KW-0575">Peroxidase</keyword>
<dbReference type="InterPro" id="IPR051395">
    <property type="entry name" value="Cytochrome_c_Peroxidase/MauG"/>
</dbReference>
<dbReference type="Pfam" id="PF03150">
    <property type="entry name" value="CCP_MauG"/>
    <property type="match status" value="1"/>
</dbReference>
<keyword evidence="12" id="KW-1185">Reference proteome</keyword>
<dbReference type="SUPFAM" id="SSF46626">
    <property type="entry name" value="Cytochrome c"/>
    <property type="match status" value="2"/>
</dbReference>
<keyword evidence="2 8" id="KW-0349">Heme</keyword>
<keyword evidence="3 8" id="KW-0479">Metal-binding</keyword>
<feature type="domain" description="Cytochrome c" evidence="10">
    <location>
        <begin position="67"/>
        <end position="178"/>
    </location>
</feature>
<comment type="subcellular location">
    <subcellularLocation>
        <location evidence="1">Periplasm</location>
    </subcellularLocation>
</comment>
<dbReference type="GO" id="GO:0004601">
    <property type="term" value="F:peroxidase activity"/>
    <property type="evidence" value="ECO:0007669"/>
    <property type="project" value="UniProtKB-KW"/>
</dbReference>
<dbReference type="InterPro" id="IPR026259">
    <property type="entry name" value="MauG/Cytc_peroxidase"/>
</dbReference>
<evidence type="ECO:0000256" key="1">
    <source>
        <dbReference type="ARBA" id="ARBA00004418"/>
    </source>
</evidence>
<evidence type="ECO:0000256" key="9">
    <source>
        <dbReference type="SAM" id="SignalP"/>
    </source>
</evidence>
<feature type="signal peptide" evidence="9">
    <location>
        <begin position="1"/>
        <end position="20"/>
    </location>
</feature>
<evidence type="ECO:0000256" key="5">
    <source>
        <dbReference type="ARBA" id="ARBA00022764"/>
    </source>
</evidence>